<dbReference type="EMBL" id="CM056743">
    <property type="protein sequence ID" value="KAJ8674169.1"/>
    <property type="molecule type" value="Genomic_DNA"/>
</dbReference>
<reference evidence="1" key="1">
    <citation type="submission" date="2023-04" db="EMBL/GenBank/DDBJ databases">
        <title>A chromosome-level genome assembly of the parasitoid wasp Eretmocerus hayati.</title>
        <authorList>
            <person name="Zhong Y."/>
            <person name="Liu S."/>
            <person name="Liu Y."/>
        </authorList>
    </citation>
    <scope>NUCLEOTIDE SEQUENCE</scope>
    <source>
        <strain evidence="1">ZJU_SS_LIU_2023</strain>
    </source>
</reference>
<gene>
    <name evidence="1" type="ORF">QAD02_005431</name>
</gene>
<proteinExistence type="predicted"/>
<organism evidence="1 2">
    <name type="scientific">Eretmocerus hayati</name>
    <dbReference type="NCBI Taxonomy" id="131215"/>
    <lineage>
        <taxon>Eukaryota</taxon>
        <taxon>Metazoa</taxon>
        <taxon>Ecdysozoa</taxon>
        <taxon>Arthropoda</taxon>
        <taxon>Hexapoda</taxon>
        <taxon>Insecta</taxon>
        <taxon>Pterygota</taxon>
        <taxon>Neoptera</taxon>
        <taxon>Endopterygota</taxon>
        <taxon>Hymenoptera</taxon>
        <taxon>Apocrita</taxon>
        <taxon>Proctotrupomorpha</taxon>
        <taxon>Chalcidoidea</taxon>
        <taxon>Aphelinidae</taxon>
        <taxon>Aphelininae</taxon>
        <taxon>Eretmocerus</taxon>
    </lineage>
</organism>
<comment type="caution">
    <text evidence="1">The sequence shown here is derived from an EMBL/GenBank/DDBJ whole genome shotgun (WGS) entry which is preliminary data.</text>
</comment>
<evidence type="ECO:0000313" key="2">
    <source>
        <dbReference type="Proteomes" id="UP001239111"/>
    </source>
</evidence>
<name>A0ACC2NSG0_9HYME</name>
<dbReference type="Proteomes" id="UP001239111">
    <property type="component" value="Chromosome 3"/>
</dbReference>
<evidence type="ECO:0000313" key="1">
    <source>
        <dbReference type="EMBL" id="KAJ8674169.1"/>
    </source>
</evidence>
<keyword evidence="2" id="KW-1185">Reference proteome</keyword>
<accession>A0ACC2NSG0</accession>
<sequence length="1031" mass="116350">MKTLGTSIHPTEVKDAPSSAAGQAPQEIPAAIPLPQELSAPASASEEVTGPVEIIDQPQTANDKKLNINDIQLLSPDSESDSLDTDEGSDTTSEIFYDENESGTPSESKFKQDLRVWAANGITGAKVSELLRILHPLHKELPLTAKTLLKTEHNLHSLIKVFNGNEADYRPFTISAYCGRGKPDPIDEYMGGLINELDHLCEHGIVIDHELFEVQVKYIICDRPARSAFKCVSNHGAYFACERCWVIGFSYIDRIFYPFRNDKERTDVSFKNVEDHLHHTSVSPLTKLKKPLNLVLLFILDIMHLNYQGEMKKLLKMWFSSDSKLCKEKLLRISMRLVKLKTQIPSEFQRSTRTLEDVSKWTAHEFREILLYTGPFVSEGILDEAEYKHFLLLHVGTRILCSSELYKKYTPCVKVYLQRFSMLTGTVYGLEFASLTNHFLAHLADDVENIDCPASFFTAFPNENDLGDYKRFIKSGNRPLEHICTKVERDLEFNFKKAVISPELQILKYKEVDNLFHIQKLEFKNGSIIEIKSMVSSSMPVDPTKLFILGEQLKILGPAFTYPTCSSLLKQKVEAQQKQGCGCWYVLYPDPPFEEDDKDMIQGFVEDPSSIPPVAWTEKKCMVQGLADSKKKQAPKRRSLKETSPAKPVIPKKPKTISRKQELIRQKKAGLGQILQPLAEAVQNLCAPIDPSTAPVTHNSDSLSLTSTSQENDIFLNQNNISEVPNHSSNTAMPRGHETISQPAEEDLQKVLFDTPSIEDILRRSAPSENVDFIPPDDQNTLFVDHQAQAHAQDNASNPLMRIMNAALINCDRLEGKNSESSIVSQMKAHITETASQVKAHITETVQVSKKKIMAHVDVKMKEIKIMFRNKNKEIANVITFDNVKSKHPEFTSPIANCDKFTTFNEKIEKDDNNISQDLRTHIMTTTSSKMDAKDNLDTILKNLIDNQVLASHTASQSTSNEKPVFKHTAFLKVMRDVLFCIHNTQTEPDKLTETIILRLVGKIINSRRSSGYEGEQVPVDNNAKNKKDMY</sequence>
<protein>
    <submittedName>
        <fullName evidence="1">Uncharacterized protein</fullName>
    </submittedName>
</protein>